<dbReference type="Proteomes" id="UP001258994">
    <property type="component" value="Chromosome"/>
</dbReference>
<accession>A0ABY9TPC0</accession>
<reference evidence="2" key="1">
    <citation type="submission" date="2023-09" db="EMBL/GenBank/DDBJ databases">
        <authorList>
            <person name="Li S."/>
            <person name="Li X."/>
            <person name="Zhang C."/>
            <person name="Zhao Z."/>
        </authorList>
    </citation>
    <scope>NUCLEOTIDE SEQUENCE [LARGE SCALE GENOMIC DNA]</scope>
    <source>
        <strain evidence="2">SQ149</strain>
    </source>
</reference>
<dbReference type="InterPro" id="IPR048061">
    <property type="entry name" value="GmtX-like"/>
</dbReference>
<keyword evidence="2" id="KW-1185">Reference proteome</keyword>
<evidence type="ECO:0000313" key="2">
    <source>
        <dbReference type="Proteomes" id="UP001258994"/>
    </source>
</evidence>
<gene>
    <name evidence="1" type="primary">gmtX</name>
    <name evidence="1" type="ORF">RGQ13_10445</name>
</gene>
<proteinExistence type="predicted"/>
<organism evidence="1 2">
    <name type="scientific">Thalassotalea psychrophila</name>
    <dbReference type="NCBI Taxonomy" id="3065647"/>
    <lineage>
        <taxon>Bacteria</taxon>
        <taxon>Pseudomonadati</taxon>
        <taxon>Pseudomonadota</taxon>
        <taxon>Gammaproteobacteria</taxon>
        <taxon>Alteromonadales</taxon>
        <taxon>Colwelliaceae</taxon>
        <taxon>Thalassotalea</taxon>
    </lineage>
</organism>
<sequence length="212" mass="23954">MIHEPNELCEKLKQDVTSRTARSLDIIHKVCTDQAERGGSDFSIATIGRLSAAAYGPKAQAIRNKTGEKYRVLIESWAVFKKPLKVISNKVQEKDSWVDEITDRRIMWLVRDLIAEKSRLKGQLQLAKEHAGINIDLRPVVANRGMADNSQQSVPHHYLYTQERTALLHAIDPKVLIKKGWTTDKRGKVKDEDGNLIFKAGFITAIEKILSV</sequence>
<protein>
    <submittedName>
        <fullName evidence="1">Gamma-mobile-trio protein GmtX</fullName>
    </submittedName>
</protein>
<name>A0ABY9TPC0_9GAMM</name>
<dbReference type="RefSeq" id="WP_348389695.1">
    <property type="nucleotide sequence ID" value="NZ_CP134145.1"/>
</dbReference>
<dbReference type="NCBIfam" id="NF040692">
    <property type="entry name" value="recomb_assoc"/>
    <property type="match status" value="1"/>
</dbReference>
<evidence type="ECO:0000313" key="1">
    <source>
        <dbReference type="EMBL" id="WNC70555.1"/>
    </source>
</evidence>
<dbReference type="EMBL" id="CP134145">
    <property type="protein sequence ID" value="WNC70555.1"/>
    <property type="molecule type" value="Genomic_DNA"/>
</dbReference>